<dbReference type="EMBL" id="BSPV01000008">
    <property type="protein sequence ID" value="GLT15345.1"/>
    <property type="molecule type" value="Genomic_DNA"/>
</dbReference>
<dbReference type="Gene3D" id="3.40.190.10">
    <property type="entry name" value="Periplasmic binding protein-like II"/>
    <property type="match status" value="2"/>
</dbReference>
<name>A0ABQ6ERU6_9VIBR</name>
<sequence length="423" mass="46481">MNLKTLSLCCGLALTLGTSTLTSAATTLEVSSWKGAGTEVAGFPDIIAKFEKENPDIKVKLNYMARNDMITSIPARFQAGNPPDVVMVDREFIQHWGGNGQLMKLNDQPFINRIEPSLKPYLGLGDSAYYAMMQVSGMGVYVNDDLFKKAGITQYPQTIDELTKVCGQLKQNGIKPMLLAANNGSWTPYVYFLAMGLANSDTPDPEMINRLVSGEEKFADNASFKQAFEGMKKIVEAECIQPKISAGTDPWSVALTTFQSGRVAMLPQGLWNIAPFQKDGLPENFSLHPFPSINGQKAIVMDYTGTGWAIPKDSKHKDAAKKWVDFWMQDANLSTYVKADTSITTLKNGTNGVPSLAKPYLDARNAGHKVTFPVGTVGVDLGAEMPNDITSFMLNPNQDYNKILQRWDALAAKDRLNQARKNN</sequence>
<protein>
    <submittedName>
        <fullName evidence="4">Sugar ABC transporter substrate-binding protein</fullName>
    </submittedName>
</protein>
<keyword evidence="5" id="KW-1185">Reference proteome</keyword>
<dbReference type="RefSeq" id="WP_089123702.1">
    <property type="nucleotide sequence ID" value="NZ_BSPV01000008.1"/>
</dbReference>
<evidence type="ECO:0000313" key="5">
    <source>
        <dbReference type="Proteomes" id="UP001157156"/>
    </source>
</evidence>
<dbReference type="Proteomes" id="UP001157156">
    <property type="component" value="Unassembled WGS sequence"/>
</dbReference>
<comment type="similarity">
    <text evidence="2">Belongs to the bacterial solute-binding protein 1 family.</text>
</comment>
<evidence type="ECO:0000313" key="4">
    <source>
        <dbReference type="EMBL" id="GLT15345.1"/>
    </source>
</evidence>
<dbReference type="SUPFAM" id="SSF53850">
    <property type="entry name" value="Periplasmic binding protein-like II"/>
    <property type="match status" value="1"/>
</dbReference>
<organism evidence="4 5">
    <name type="scientific">Vibrio algivorus</name>
    <dbReference type="NCBI Taxonomy" id="1667024"/>
    <lineage>
        <taxon>Bacteria</taxon>
        <taxon>Pseudomonadati</taxon>
        <taxon>Pseudomonadota</taxon>
        <taxon>Gammaproteobacteria</taxon>
        <taxon>Vibrionales</taxon>
        <taxon>Vibrionaceae</taxon>
        <taxon>Vibrio</taxon>
    </lineage>
</organism>
<evidence type="ECO:0000256" key="1">
    <source>
        <dbReference type="ARBA" id="ARBA00004418"/>
    </source>
</evidence>
<feature type="chain" id="PRO_5046968900" evidence="3">
    <location>
        <begin position="25"/>
        <end position="423"/>
    </location>
</feature>
<comment type="caution">
    <text evidence="4">The sequence shown here is derived from an EMBL/GenBank/DDBJ whole genome shotgun (WGS) entry which is preliminary data.</text>
</comment>
<evidence type="ECO:0000256" key="3">
    <source>
        <dbReference type="SAM" id="SignalP"/>
    </source>
</evidence>
<feature type="signal peptide" evidence="3">
    <location>
        <begin position="1"/>
        <end position="24"/>
    </location>
</feature>
<reference evidence="5" key="1">
    <citation type="journal article" date="2019" name="Int. J. Syst. Evol. Microbiol.">
        <title>The Global Catalogue of Microorganisms (GCM) 10K type strain sequencing project: providing services to taxonomists for standard genome sequencing and annotation.</title>
        <authorList>
            <consortium name="The Broad Institute Genomics Platform"/>
            <consortium name="The Broad Institute Genome Sequencing Center for Infectious Disease"/>
            <person name="Wu L."/>
            <person name="Ma J."/>
        </authorList>
    </citation>
    <scope>NUCLEOTIDE SEQUENCE [LARGE SCALE GENOMIC DNA]</scope>
    <source>
        <strain evidence="5">NBRC 111146</strain>
    </source>
</reference>
<comment type="subcellular location">
    <subcellularLocation>
        <location evidence="1">Periplasm</location>
    </subcellularLocation>
</comment>
<evidence type="ECO:0000256" key="2">
    <source>
        <dbReference type="ARBA" id="ARBA00008520"/>
    </source>
</evidence>
<accession>A0ABQ6ERU6</accession>
<proteinExistence type="inferred from homology"/>
<dbReference type="PANTHER" id="PTHR43649">
    <property type="entry name" value="ARABINOSE-BINDING PROTEIN-RELATED"/>
    <property type="match status" value="1"/>
</dbReference>
<dbReference type="InterPro" id="IPR006059">
    <property type="entry name" value="SBP"/>
</dbReference>
<keyword evidence="3" id="KW-0732">Signal</keyword>
<dbReference type="PANTHER" id="PTHR43649:SF12">
    <property type="entry name" value="DIACETYLCHITOBIOSE BINDING PROTEIN DASA"/>
    <property type="match status" value="1"/>
</dbReference>
<dbReference type="InterPro" id="IPR050490">
    <property type="entry name" value="Bact_solute-bd_prot1"/>
</dbReference>
<gene>
    <name evidence="4" type="ORF">GCM10007931_23200</name>
</gene>
<dbReference type="Pfam" id="PF01547">
    <property type="entry name" value="SBP_bac_1"/>
    <property type="match status" value="1"/>
</dbReference>